<accession>A0A1G4G3L2</accession>
<evidence type="ECO:0000313" key="2">
    <source>
        <dbReference type="Proteomes" id="UP000178485"/>
    </source>
</evidence>
<reference evidence="1 2" key="1">
    <citation type="submission" date="2016-08" db="EMBL/GenBank/DDBJ databases">
        <authorList>
            <person name="Seilhamer J.J."/>
        </authorList>
    </citation>
    <scope>NUCLEOTIDE SEQUENCE [LARGE SCALE GENOMIC DNA]</scope>
    <source>
        <strain evidence="1">ING2-E5A</strain>
    </source>
</reference>
<dbReference type="Proteomes" id="UP000178485">
    <property type="component" value="Chromosome i"/>
</dbReference>
<protein>
    <submittedName>
        <fullName evidence="1">Uncharacterized protein</fullName>
    </submittedName>
</protein>
<sequence>MQLRIQSFYVAVKVTATRKPMFLISTRIIDAKLTIIYINNEIYRYILSKG</sequence>
<organism evidence="1 2">
    <name type="scientific">Petrimonas mucosa</name>
    <dbReference type="NCBI Taxonomy" id="1642646"/>
    <lineage>
        <taxon>Bacteria</taxon>
        <taxon>Pseudomonadati</taxon>
        <taxon>Bacteroidota</taxon>
        <taxon>Bacteroidia</taxon>
        <taxon>Bacteroidales</taxon>
        <taxon>Dysgonomonadaceae</taxon>
        <taxon>Petrimonas</taxon>
    </lineage>
</organism>
<keyword evidence="2" id="KW-1185">Reference proteome</keyword>
<name>A0A1G4G3L2_9BACT</name>
<proteinExistence type="predicted"/>
<dbReference type="AlphaFoldDB" id="A0A1G4G3L2"/>
<evidence type="ECO:0000313" key="1">
    <source>
        <dbReference type="EMBL" id="SCM55311.1"/>
    </source>
</evidence>
<dbReference type="EMBL" id="LT608328">
    <property type="protein sequence ID" value="SCM55311.1"/>
    <property type="molecule type" value="Genomic_DNA"/>
</dbReference>
<dbReference type="KEGG" id="pmuc:ING2E5A_0232"/>
<gene>
    <name evidence="1" type="ORF">ING2E5A_0232</name>
</gene>